<organism evidence="2 3">
    <name type="scientific">Novymonas esmeraldas</name>
    <dbReference type="NCBI Taxonomy" id="1808958"/>
    <lineage>
        <taxon>Eukaryota</taxon>
        <taxon>Discoba</taxon>
        <taxon>Euglenozoa</taxon>
        <taxon>Kinetoplastea</taxon>
        <taxon>Metakinetoplastina</taxon>
        <taxon>Trypanosomatida</taxon>
        <taxon>Trypanosomatidae</taxon>
        <taxon>Novymonas</taxon>
    </lineage>
</organism>
<dbReference type="AlphaFoldDB" id="A0AAW0F1G8"/>
<evidence type="ECO:0000313" key="2">
    <source>
        <dbReference type="EMBL" id="KAK7200440.1"/>
    </source>
</evidence>
<protein>
    <submittedName>
        <fullName evidence="2">Uncharacterized protein</fullName>
    </submittedName>
</protein>
<dbReference type="EMBL" id="JAECZO010000005">
    <property type="protein sequence ID" value="KAK7200440.1"/>
    <property type="molecule type" value="Genomic_DNA"/>
</dbReference>
<comment type="caution">
    <text evidence="2">The sequence shown here is derived from an EMBL/GenBank/DDBJ whole genome shotgun (WGS) entry which is preliminary data.</text>
</comment>
<accession>A0AAW0F1G8</accession>
<gene>
    <name evidence="2" type="ORF">NESM_000098400</name>
</gene>
<sequence length="215" mass="23063">MTDAADALLLSLEVEAAAARNAELSDTVEALQAEVLRLRHANAALSTESPSAPWRPQGSLPRTPEAPSVAAAAGVRCAAPTDAADAREMFLILDDLLFEVADMRSRTAPEDGVDLAPRTFSAVTTATAHAARCLAEARRLKEVLIVKQHSAAAHVAELRRALSEQIEASERQSAASALECTTLQRRCDELQRRCDALVVRQGEAVLDRVIHATPR</sequence>
<dbReference type="Proteomes" id="UP001430356">
    <property type="component" value="Unassembled WGS sequence"/>
</dbReference>
<keyword evidence="3" id="KW-1185">Reference proteome</keyword>
<evidence type="ECO:0000313" key="3">
    <source>
        <dbReference type="Proteomes" id="UP001430356"/>
    </source>
</evidence>
<reference evidence="2 3" key="1">
    <citation type="journal article" date="2021" name="MBio">
        <title>A New Model Trypanosomatid, Novymonas esmeraldas: Genomic Perception of Its 'Candidatus Pandoraea novymonadis' Endosymbiont.</title>
        <authorList>
            <person name="Zakharova A."/>
            <person name="Saura A."/>
            <person name="Butenko A."/>
            <person name="Podesvova L."/>
            <person name="Warmusova S."/>
            <person name="Kostygov A.Y."/>
            <person name="Nenarokova A."/>
            <person name="Lukes J."/>
            <person name="Opperdoes F.R."/>
            <person name="Yurchenko V."/>
        </authorList>
    </citation>
    <scope>NUCLEOTIDE SEQUENCE [LARGE SCALE GENOMIC DNA]</scope>
    <source>
        <strain evidence="2 3">E262AT.01</strain>
    </source>
</reference>
<name>A0AAW0F1G8_9TRYP</name>
<evidence type="ECO:0000256" key="1">
    <source>
        <dbReference type="SAM" id="MobiDB-lite"/>
    </source>
</evidence>
<feature type="region of interest" description="Disordered" evidence="1">
    <location>
        <begin position="46"/>
        <end position="65"/>
    </location>
</feature>
<proteinExistence type="predicted"/>